<dbReference type="EMBL" id="ML769592">
    <property type="protein sequence ID" value="KAE9392589.1"/>
    <property type="molecule type" value="Genomic_DNA"/>
</dbReference>
<evidence type="ECO:0000313" key="1">
    <source>
        <dbReference type="EMBL" id="KAE9392589.1"/>
    </source>
</evidence>
<gene>
    <name evidence="1" type="ORF">BT96DRAFT_1023505</name>
</gene>
<dbReference type="AlphaFoldDB" id="A0A6A4H301"/>
<evidence type="ECO:0000313" key="2">
    <source>
        <dbReference type="Proteomes" id="UP000799118"/>
    </source>
</evidence>
<sequence length="170" mass="19669">MFDSRFQLLTGDFEDILGIVGYQKAMQCNRTEFAQLVSRYNILDVASFLLPYLESFNSEISLISFTCVAPEDSNLLLELPVRLPVELDSLSHLPSLRQLSVRLRPHGYRSELELPESHVYQEDSSRDHEDPWFSIALPSALAPVVIDSQYQRTLLGHKFTKWRMDWEFST</sequence>
<reference evidence="1" key="1">
    <citation type="journal article" date="2019" name="Environ. Microbiol.">
        <title>Fungal ecological strategies reflected in gene transcription - a case study of two litter decomposers.</title>
        <authorList>
            <person name="Barbi F."/>
            <person name="Kohler A."/>
            <person name="Barry K."/>
            <person name="Baskaran P."/>
            <person name="Daum C."/>
            <person name="Fauchery L."/>
            <person name="Ihrmark K."/>
            <person name="Kuo A."/>
            <person name="LaButti K."/>
            <person name="Lipzen A."/>
            <person name="Morin E."/>
            <person name="Grigoriev I.V."/>
            <person name="Henrissat B."/>
            <person name="Lindahl B."/>
            <person name="Martin F."/>
        </authorList>
    </citation>
    <scope>NUCLEOTIDE SEQUENCE</scope>
    <source>
        <strain evidence="1">JB14</strain>
    </source>
</reference>
<protein>
    <submittedName>
        <fullName evidence="1">Uncharacterized protein</fullName>
    </submittedName>
</protein>
<dbReference type="Proteomes" id="UP000799118">
    <property type="component" value="Unassembled WGS sequence"/>
</dbReference>
<accession>A0A6A4H301</accession>
<name>A0A6A4H301_9AGAR</name>
<organism evidence="1 2">
    <name type="scientific">Gymnopus androsaceus JB14</name>
    <dbReference type="NCBI Taxonomy" id="1447944"/>
    <lineage>
        <taxon>Eukaryota</taxon>
        <taxon>Fungi</taxon>
        <taxon>Dikarya</taxon>
        <taxon>Basidiomycota</taxon>
        <taxon>Agaricomycotina</taxon>
        <taxon>Agaricomycetes</taxon>
        <taxon>Agaricomycetidae</taxon>
        <taxon>Agaricales</taxon>
        <taxon>Marasmiineae</taxon>
        <taxon>Omphalotaceae</taxon>
        <taxon>Gymnopus</taxon>
    </lineage>
</organism>
<keyword evidence="2" id="KW-1185">Reference proteome</keyword>
<proteinExistence type="predicted"/>